<evidence type="ECO:0000259" key="1">
    <source>
        <dbReference type="Pfam" id="PF21404"/>
    </source>
</evidence>
<dbReference type="InterPro" id="IPR016055">
    <property type="entry name" value="A-D-PHexomutase_a/b/a-I/II/III"/>
</dbReference>
<organism evidence="2 3">
    <name type="scientific">Wuchereria bancrofti</name>
    <dbReference type="NCBI Taxonomy" id="6293"/>
    <lineage>
        <taxon>Eukaryota</taxon>
        <taxon>Metazoa</taxon>
        <taxon>Ecdysozoa</taxon>
        <taxon>Nematoda</taxon>
        <taxon>Chromadorea</taxon>
        <taxon>Rhabditida</taxon>
        <taxon>Spirurina</taxon>
        <taxon>Spiruromorpha</taxon>
        <taxon>Filarioidea</taxon>
        <taxon>Onchocercidae</taxon>
        <taxon>Wuchereria</taxon>
    </lineage>
</organism>
<dbReference type="PANTHER" id="PTHR45955:SF1">
    <property type="entry name" value="PHOSPHOACETYLGLUCOSAMINE MUTASE"/>
    <property type="match status" value="1"/>
</dbReference>
<protein>
    <recommendedName>
        <fullName evidence="1">Phosphoacetylglucosamine mutase AMG1 domain-containing protein</fullName>
    </recommendedName>
</protein>
<name>A0A3P7G9D6_WUCBA</name>
<evidence type="ECO:0000313" key="2">
    <source>
        <dbReference type="EMBL" id="VDM18095.1"/>
    </source>
</evidence>
<keyword evidence="3" id="KW-1185">Reference proteome</keyword>
<evidence type="ECO:0000313" key="3">
    <source>
        <dbReference type="Proteomes" id="UP000270924"/>
    </source>
</evidence>
<dbReference type="Pfam" id="PF21404">
    <property type="entry name" value="AMG1_III"/>
    <property type="match status" value="1"/>
</dbReference>
<proteinExistence type="predicted"/>
<reference evidence="2 3" key="1">
    <citation type="submission" date="2018-11" db="EMBL/GenBank/DDBJ databases">
        <authorList>
            <consortium name="Pathogen Informatics"/>
        </authorList>
    </citation>
    <scope>NUCLEOTIDE SEQUENCE [LARGE SCALE GENOMIC DNA]</scope>
</reference>
<dbReference type="AlphaFoldDB" id="A0A3P7G9D6"/>
<sequence length="188" mass="21523">KKFPRNFDKIQAFERCAAFDGDADRLVYFYRDASNEFVLIDGDKIAALFAKYITEQVTGAGLSDVFMVSVIQTDYANGNSTKFLRDKMGVHVCCVATGIKNLQKEAVKYDIAVYFEANGHGTVYFSPRFYDILRTIIIHKDVDQTIQIKRLLYFSKLLNTVVGDAMTDLLAVEMILKHYDWTVENWNN</sequence>
<dbReference type="EMBL" id="UYWW01010784">
    <property type="protein sequence ID" value="VDM18095.1"/>
    <property type="molecule type" value="Genomic_DNA"/>
</dbReference>
<dbReference type="Gene3D" id="3.40.120.10">
    <property type="entry name" value="Alpha-D-Glucose-1,6-Bisphosphate, subunit A, domain 3"/>
    <property type="match status" value="1"/>
</dbReference>
<dbReference type="InParanoid" id="A0A3P7G9D6"/>
<feature type="domain" description="Phosphoacetylglucosamine mutase AMG1" evidence="1">
    <location>
        <begin position="41"/>
        <end position="181"/>
    </location>
</feature>
<dbReference type="PANTHER" id="PTHR45955">
    <property type="entry name" value="PHOSPHOACETYLGLUCOSAMINE MUTASE"/>
    <property type="match status" value="1"/>
</dbReference>
<dbReference type="GO" id="GO:0006048">
    <property type="term" value="P:UDP-N-acetylglucosamine biosynthetic process"/>
    <property type="evidence" value="ECO:0007669"/>
    <property type="project" value="TreeGrafter"/>
</dbReference>
<feature type="non-terminal residue" evidence="2">
    <location>
        <position position="1"/>
    </location>
</feature>
<gene>
    <name evidence="2" type="ORF">WBA_LOCUS9992</name>
</gene>
<dbReference type="GO" id="GO:0005975">
    <property type="term" value="P:carbohydrate metabolic process"/>
    <property type="evidence" value="ECO:0007669"/>
    <property type="project" value="InterPro"/>
</dbReference>
<dbReference type="Proteomes" id="UP000270924">
    <property type="component" value="Unassembled WGS sequence"/>
</dbReference>
<dbReference type="InterPro" id="IPR049022">
    <property type="entry name" value="AMG1_III"/>
</dbReference>
<feature type="non-terminal residue" evidence="2">
    <location>
        <position position="188"/>
    </location>
</feature>
<accession>A0A3P7G9D6</accession>
<dbReference type="SUPFAM" id="SSF53738">
    <property type="entry name" value="Phosphoglucomutase, first 3 domains"/>
    <property type="match status" value="1"/>
</dbReference>
<dbReference type="GO" id="GO:0004610">
    <property type="term" value="F:phosphoacetylglucosamine mutase activity"/>
    <property type="evidence" value="ECO:0007669"/>
    <property type="project" value="TreeGrafter"/>
</dbReference>
<dbReference type="OrthoDB" id="1928at2759"/>